<keyword evidence="1" id="KW-0812">Transmembrane</keyword>
<protein>
    <submittedName>
        <fullName evidence="2">Uncharacterized protein</fullName>
    </submittedName>
</protein>
<feature type="transmembrane region" description="Helical" evidence="1">
    <location>
        <begin position="53"/>
        <end position="74"/>
    </location>
</feature>
<name>A0ABP1RMK6_9HEXA</name>
<keyword evidence="3" id="KW-1185">Reference proteome</keyword>
<evidence type="ECO:0000256" key="1">
    <source>
        <dbReference type="SAM" id="Phobius"/>
    </source>
</evidence>
<reference evidence="2 3" key="1">
    <citation type="submission" date="2024-08" db="EMBL/GenBank/DDBJ databases">
        <authorList>
            <person name="Cucini C."/>
            <person name="Frati F."/>
        </authorList>
    </citation>
    <scope>NUCLEOTIDE SEQUENCE [LARGE SCALE GENOMIC DNA]</scope>
</reference>
<accession>A0ABP1RMK6</accession>
<gene>
    <name evidence="2" type="ORF">ODALV1_LOCUS23896</name>
</gene>
<feature type="transmembrane region" description="Helical" evidence="1">
    <location>
        <begin position="21"/>
        <end position="41"/>
    </location>
</feature>
<proteinExistence type="predicted"/>
<comment type="caution">
    <text evidence="2">The sequence shown here is derived from an EMBL/GenBank/DDBJ whole genome shotgun (WGS) entry which is preliminary data.</text>
</comment>
<organism evidence="2 3">
    <name type="scientific">Orchesella dallaii</name>
    <dbReference type="NCBI Taxonomy" id="48710"/>
    <lineage>
        <taxon>Eukaryota</taxon>
        <taxon>Metazoa</taxon>
        <taxon>Ecdysozoa</taxon>
        <taxon>Arthropoda</taxon>
        <taxon>Hexapoda</taxon>
        <taxon>Collembola</taxon>
        <taxon>Entomobryomorpha</taxon>
        <taxon>Entomobryoidea</taxon>
        <taxon>Orchesellidae</taxon>
        <taxon>Orchesellinae</taxon>
        <taxon>Orchesella</taxon>
    </lineage>
</organism>
<dbReference type="Proteomes" id="UP001642540">
    <property type="component" value="Unassembled WGS sequence"/>
</dbReference>
<sequence>MPIVWTPKKFKVEAQNEKKLRAWDILQILCIPFTLLTSLTATGVVKVEIDSTESLLCCLAATLYTEVIVIAYAIRKNRNLFVICTKGLASLQGNKPAISLGGIPTAAMIYSNSEMFKFSWKFGEGNSLIKKQVPSCREKRVVVKGMGFVDRSFIMTFLDGILRNIFNVVVYVSSNLNI</sequence>
<dbReference type="EMBL" id="CAXLJM020000085">
    <property type="protein sequence ID" value="CAL8130811.1"/>
    <property type="molecule type" value="Genomic_DNA"/>
</dbReference>
<evidence type="ECO:0000313" key="3">
    <source>
        <dbReference type="Proteomes" id="UP001642540"/>
    </source>
</evidence>
<keyword evidence="1" id="KW-1133">Transmembrane helix</keyword>
<evidence type="ECO:0000313" key="2">
    <source>
        <dbReference type="EMBL" id="CAL8130811.1"/>
    </source>
</evidence>
<keyword evidence="1" id="KW-0472">Membrane</keyword>